<dbReference type="InterPro" id="IPR029063">
    <property type="entry name" value="SAM-dependent_MTases_sf"/>
</dbReference>
<name>A0A059BFP1_EUCGR</name>
<dbReference type="InterPro" id="IPR005299">
    <property type="entry name" value="MeTrfase_7"/>
</dbReference>
<accession>A0A059BFP1</accession>
<dbReference type="eggNOG" id="ENOG502QUIN">
    <property type="taxonomic scope" value="Eukaryota"/>
</dbReference>
<dbReference type="OMA" id="HTFNDFN"/>
<protein>
    <recommendedName>
        <fullName evidence="6">S-adenosylmethionine-dependent methyltransferase</fullName>
    </recommendedName>
</protein>
<dbReference type="OrthoDB" id="1523883at2759"/>
<dbReference type="GO" id="GO:0032259">
    <property type="term" value="P:methylation"/>
    <property type="evidence" value="ECO:0000318"/>
    <property type="project" value="GO_Central"/>
</dbReference>
<dbReference type="EMBL" id="KK198759">
    <property type="protein sequence ID" value="KCW64480.1"/>
    <property type="molecule type" value="Genomic_DNA"/>
</dbReference>
<gene>
    <name evidence="5" type="ORF">EUGRSUZ_G02088</name>
</gene>
<dbReference type="Gene3D" id="1.10.1200.270">
    <property type="entry name" value="Methyltransferase, alpha-helical capping domain"/>
    <property type="match status" value="1"/>
</dbReference>
<dbReference type="AlphaFoldDB" id="A0A059BFP1"/>
<keyword evidence="1" id="KW-0489">Methyltransferase</keyword>
<proteinExistence type="predicted"/>
<dbReference type="InParanoid" id="A0A059BFP1"/>
<dbReference type="InterPro" id="IPR042086">
    <property type="entry name" value="MeTrfase_capping"/>
</dbReference>
<dbReference type="Pfam" id="PF03492">
    <property type="entry name" value="Methyltransf_7"/>
    <property type="match status" value="1"/>
</dbReference>
<evidence type="ECO:0000256" key="4">
    <source>
        <dbReference type="ARBA" id="ARBA00022842"/>
    </source>
</evidence>
<keyword evidence="2" id="KW-0808">Transferase</keyword>
<evidence type="ECO:0000256" key="3">
    <source>
        <dbReference type="ARBA" id="ARBA00022723"/>
    </source>
</evidence>
<dbReference type="SUPFAM" id="SSF53335">
    <property type="entry name" value="S-adenosyl-L-methionine-dependent methyltransferases"/>
    <property type="match status" value="1"/>
</dbReference>
<dbReference type="GO" id="GO:0046872">
    <property type="term" value="F:metal ion binding"/>
    <property type="evidence" value="ECO:0007669"/>
    <property type="project" value="UniProtKB-KW"/>
</dbReference>
<sequence length="365" mass="40027">MSSSGKEEVAVMESYPMNGGDGTFSYNKNSNFQRVATNVARETINEVIAEKLDIKQFSPALTTFQIADLGCSVGPNTFLAVQNIIEAVRRKYESQGLSSQLPDFQVLFNDHASNDFNTLFASLPSDRPYCAAGVPGSFHGRLFPKASLHFVHSSYALQWLCKVPKELVDPNSPAFNRGRVHYTSAPREVSDAYTSQFAKDMVTFLHARGEEIASGGIMVLVMPGIANGIPYSRVPSGVMFDLLGFSLMDMAKEGIISEAQVDSFNLPVYAPSPDEMTALVESNGCFSIERMDLAAPGSKIDVSFGGHACMLHLRAGMEGIISKHFGSEIIDDLFDRFLEKTNEFSDRLNSAYRQGSQLVAILKRK</sequence>
<dbReference type="Gramene" id="KCW64480">
    <property type="protein sequence ID" value="KCW64480"/>
    <property type="gene ID" value="EUGRSUZ_G02088"/>
</dbReference>
<keyword evidence="4" id="KW-0460">Magnesium</keyword>
<evidence type="ECO:0008006" key="6">
    <source>
        <dbReference type="Google" id="ProtNLM"/>
    </source>
</evidence>
<keyword evidence="3" id="KW-0479">Metal-binding</keyword>
<dbReference type="KEGG" id="egr:104453648"/>
<dbReference type="Gene3D" id="3.40.50.150">
    <property type="entry name" value="Vaccinia Virus protein VP39"/>
    <property type="match status" value="1"/>
</dbReference>
<evidence type="ECO:0000313" key="5">
    <source>
        <dbReference type="EMBL" id="KCW64480.1"/>
    </source>
</evidence>
<evidence type="ECO:0000256" key="1">
    <source>
        <dbReference type="ARBA" id="ARBA00022603"/>
    </source>
</evidence>
<dbReference type="GO" id="GO:0008757">
    <property type="term" value="F:S-adenosylmethionine-dependent methyltransferase activity"/>
    <property type="evidence" value="ECO:0000318"/>
    <property type="project" value="GO_Central"/>
</dbReference>
<evidence type="ECO:0000256" key="2">
    <source>
        <dbReference type="ARBA" id="ARBA00022679"/>
    </source>
</evidence>
<reference evidence="5" key="1">
    <citation type="submission" date="2013-07" db="EMBL/GenBank/DDBJ databases">
        <title>The genome of Eucalyptus grandis.</title>
        <authorList>
            <person name="Schmutz J."/>
            <person name="Hayes R."/>
            <person name="Myburg A."/>
            <person name="Tuskan G."/>
            <person name="Grattapaglia D."/>
            <person name="Rokhsar D.S."/>
        </authorList>
    </citation>
    <scope>NUCLEOTIDE SEQUENCE</scope>
    <source>
        <tissue evidence="5">Leaf extractions</tissue>
    </source>
</reference>
<organism evidence="5">
    <name type="scientific">Eucalyptus grandis</name>
    <name type="common">Flooded gum</name>
    <dbReference type="NCBI Taxonomy" id="71139"/>
    <lineage>
        <taxon>Eukaryota</taxon>
        <taxon>Viridiplantae</taxon>
        <taxon>Streptophyta</taxon>
        <taxon>Embryophyta</taxon>
        <taxon>Tracheophyta</taxon>
        <taxon>Spermatophyta</taxon>
        <taxon>Magnoliopsida</taxon>
        <taxon>eudicotyledons</taxon>
        <taxon>Gunneridae</taxon>
        <taxon>Pentapetalae</taxon>
        <taxon>rosids</taxon>
        <taxon>malvids</taxon>
        <taxon>Myrtales</taxon>
        <taxon>Myrtaceae</taxon>
        <taxon>Myrtoideae</taxon>
        <taxon>Eucalypteae</taxon>
        <taxon>Eucalyptus</taxon>
    </lineage>
</organism>
<dbReference type="PANTHER" id="PTHR31009">
    <property type="entry name" value="S-ADENOSYL-L-METHIONINE:CARBOXYL METHYLTRANSFERASE FAMILY PROTEIN"/>
    <property type="match status" value="1"/>
</dbReference>